<dbReference type="PANTHER" id="PTHR32039">
    <property type="entry name" value="MAGNESIUM-CHELATASE SUBUNIT CHLI"/>
    <property type="match status" value="1"/>
</dbReference>
<dbReference type="GO" id="GO:0008233">
    <property type="term" value="F:peptidase activity"/>
    <property type="evidence" value="ECO:0007669"/>
    <property type="project" value="UniProtKB-KW"/>
</dbReference>
<dbReference type="EMBL" id="JSZA02000163">
    <property type="protein sequence ID" value="KHD11789.1"/>
    <property type="molecule type" value="Genomic_DNA"/>
</dbReference>
<dbReference type="Pfam" id="PF13335">
    <property type="entry name" value="Mg_chelatase_C"/>
    <property type="match status" value="1"/>
</dbReference>
<dbReference type="GO" id="GO:0005524">
    <property type="term" value="F:ATP binding"/>
    <property type="evidence" value="ECO:0007669"/>
    <property type="project" value="UniProtKB-KW"/>
</dbReference>
<dbReference type="InterPro" id="IPR001208">
    <property type="entry name" value="MCM_dom"/>
</dbReference>
<dbReference type="PRINTS" id="PR01657">
    <property type="entry name" value="MCMFAMILY"/>
</dbReference>
<dbReference type="AlphaFoldDB" id="A0A0A6RXN3"/>
<evidence type="ECO:0000256" key="2">
    <source>
        <dbReference type="ARBA" id="ARBA00022741"/>
    </source>
</evidence>
<keyword evidence="5" id="KW-0378">Hydrolase</keyword>
<evidence type="ECO:0000259" key="4">
    <source>
        <dbReference type="PROSITE" id="PS50051"/>
    </source>
</evidence>
<reference evidence="5 6" key="1">
    <citation type="journal article" date="2016" name="Front. Microbiol.">
        <title>Single-Cell (Meta-)Genomics of a Dimorphic Candidatus Thiomargarita nelsonii Reveals Genomic Plasticity.</title>
        <authorList>
            <person name="Flood B.E."/>
            <person name="Fliss P."/>
            <person name="Jones D.S."/>
            <person name="Dick G.J."/>
            <person name="Jain S."/>
            <person name="Kaster A.K."/>
            <person name="Winkel M."/>
            <person name="Mussmann M."/>
            <person name="Bailey J."/>
        </authorList>
    </citation>
    <scope>NUCLEOTIDE SEQUENCE [LARGE SCALE GENOMIC DNA]</scope>
    <source>
        <strain evidence="5">Hydrate Ridge</strain>
    </source>
</reference>
<dbReference type="SUPFAM" id="SSF52540">
    <property type="entry name" value="P-loop containing nucleoside triphosphate hydrolases"/>
    <property type="match status" value="1"/>
</dbReference>
<dbReference type="PROSITE" id="PS50051">
    <property type="entry name" value="MCM_2"/>
    <property type="match status" value="1"/>
</dbReference>
<dbReference type="NCBIfam" id="NF007365">
    <property type="entry name" value="PRK09862.1"/>
    <property type="match status" value="1"/>
</dbReference>
<dbReference type="GO" id="GO:0006508">
    <property type="term" value="P:proteolysis"/>
    <property type="evidence" value="ECO:0007669"/>
    <property type="project" value="UniProtKB-KW"/>
</dbReference>
<dbReference type="CDD" id="cd00009">
    <property type="entry name" value="AAA"/>
    <property type="match status" value="1"/>
</dbReference>
<accession>A0A0A6RXN3</accession>
<proteinExistence type="inferred from homology"/>
<evidence type="ECO:0000256" key="1">
    <source>
        <dbReference type="ARBA" id="ARBA00006354"/>
    </source>
</evidence>
<evidence type="ECO:0000313" key="6">
    <source>
        <dbReference type="Proteomes" id="UP000030428"/>
    </source>
</evidence>
<keyword evidence="2" id="KW-0547">Nucleotide-binding</keyword>
<gene>
    <name evidence="5" type="ORF">PN36_27065</name>
</gene>
<comment type="caution">
    <text evidence="5">The sequence shown here is derived from an EMBL/GenBank/DDBJ whole genome shotgun (WGS) entry which is preliminary data.</text>
</comment>
<dbReference type="Pfam" id="PF13541">
    <property type="entry name" value="ChlI"/>
    <property type="match status" value="1"/>
</dbReference>
<dbReference type="InterPro" id="IPR020568">
    <property type="entry name" value="Ribosomal_Su5_D2-typ_SF"/>
</dbReference>
<dbReference type="GO" id="GO:0003677">
    <property type="term" value="F:DNA binding"/>
    <property type="evidence" value="ECO:0007669"/>
    <property type="project" value="InterPro"/>
</dbReference>
<dbReference type="InterPro" id="IPR045006">
    <property type="entry name" value="CHLI-like"/>
</dbReference>
<dbReference type="PANTHER" id="PTHR32039:SF7">
    <property type="entry name" value="COMPETENCE PROTEIN COMM"/>
    <property type="match status" value="1"/>
</dbReference>
<organism evidence="5 6">
    <name type="scientific">Candidatus Thiomargarita nelsonii</name>
    <dbReference type="NCBI Taxonomy" id="1003181"/>
    <lineage>
        <taxon>Bacteria</taxon>
        <taxon>Pseudomonadati</taxon>
        <taxon>Pseudomonadota</taxon>
        <taxon>Gammaproteobacteria</taxon>
        <taxon>Thiotrichales</taxon>
        <taxon>Thiotrichaceae</taxon>
        <taxon>Thiomargarita</taxon>
    </lineage>
</organism>
<dbReference type="InterPro" id="IPR004482">
    <property type="entry name" value="Mg_chelat-rel"/>
</dbReference>
<protein>
    <submittedName>
        <fullName evidence="5">ATP-dependent protease</fullName>
    </submittedName>
</protein>
<name>A0A0A6RXN3_9GAMM</name>
<dbReference type="InterPro" id="IPR027417">
    <property type="entry name" value="P-loop_NTPase"/>
</dbReference>
<keyword evidence="6" id="KW-1185">Reference proteome</keyword>
<sequence>MSSLAIVHSRAQVGVQAIPVTIEVHLTNGLPKLLIVGLPEAAVKESQERVRSALLNTQFDFPLQRITINLAPADLPKEGGRFDLAIALGILAASRQIPSDNLSEYEFVGELALNGELRPVRGILPMALAARNAQRQVVVPFENAAEAALVSDVSILQIKHLLDICAHLQKTAKITPFCTDHTPNSATITHIADLSDVRGQHHAKRALEVAAAGGHNLLMIGPPGTGKTMLASRLAGILPAMTESEALETATIASITSNGFNANVWGIRPFRAPHHTASGVALVGGGSHPRPGEVSQAHNGILFLDEFPEFDKRVLEVLREPLESGHITISRAAHTAEFPANFQLIAAMNPCPCGYLGDSSNRCQCSPQQVSRYRAKISGPLLDRIDLHIEVPNLPRSELRQDSVRENSAKVRARVVAARVRQLQRTGQANSLLGNREIDTHCRLSETDERLLDSAIEQLGLSARAWYRILKVARTIADLAESDKIQTAHLTEAITYRRLERKRA</sequence>
<dbReference type="InterPro" id="IPR014721">
    <property type="entry name" value="Ribsml_uS5_D2-typ_fold_subgr"/>
</dbReference>
<evidence type="ECO:0000313" key="5">
    <source>
        <dbReference type="EMBL" id="KHD11789.1"/>
    </source>
</evidence>
<dbReference type="Proteomes" id="UP000030428">
    <property type="component" value="Unassembled WGS sequence"/>
</dbReference>
<dbReference type="Gene3D" id="3.40.50.300">
    <property type="entry name" value="P-loop containing nucleotide triphosphate hydrolases"/>
    <property type="match status" value="1"/>
</dbReference>
<dbReference type="Gene3D" id="3.30.230.10">
    <property type="match status" value="1"/>
</dbReference>
<dbReference type="Pfam" id="PF01078">
    <property type="entry name" value="Mg_chelatase"/>
    <property type="match status" value="1"/>
</dbReference>
<dbReference type="InterPro" id="IPR025158">
    <property type="entry name" value="Mg_chelat-rel_C"/>
</dbReference>
<comment type="similarity">
    <text evidence="1">Belongs to the Mg-chelatase subunits D/I family. ComM subfamily.</text>
</comment>
<dbReference type="SUPFAM" id="SSF54211">
    <property type="entry name" value="Ribosomal protein S5 domain 2-like"/>
    <property type="match status" value="1"/>
</dbReference>
<evidence type="ECO:0000256" key="3">
    <source>
        <dbReference type="ARBA" id="ARBA00022840"/>
    </source>
</evidence>
<dbReference type="NCBIfam" id="TIGR00368">
    <property type="entry name" value="YifB family Mg chelatase-like AAA ATPase"/>
    <property type="match status" value="1"/>
</dbReference>
<feature type="domain" description="MCM C-terminal AAA(+) ATPase" evidence="4">
    <location>
        <begin position="292"/>
        <end position="387"/>
    </location>
</feature>
<keyword evidence="3" id="KW-0067">ATP-binding</keyword>
<dbReference type="SMART" id="SM00382">
    <property type="entry name" value="AAA"/>
    <property type="match status" value="1"/>
</dbReference>
<keyword evidence="5" id="KW-0645">Protease</keyword>
<dbReference type="InterPro" id="IPR000523">
    <property type="entry name" value="Mg_chelatse_chII-like_cat_dom"/>
</dbReference>
<dbReference type="InterPro" id="IPR003593">
    <property type="entry name" value="AAA+_ATPase"/>
</dbReference>